<evidence type="ECO:0000313" key="6">
    <source>
        <dbReference type="EMBL" id="TGE25063.1"/>
    </source>
</evidence>
<feature type="domain" description="Ketosynthase family 3 (KS3)" evidence="5">
    <location>
        <begin position="1"/>
        <end position="493"/>
    </location>
</feature>
<dbReference type="InterPro" id="IPR014031">
    <property type="entry name" value="Ketoacyl_synth_C"/>
</dbReference>
<dbReference type="SMART" id="SM00825">
    <property type="entry name" value="PKS_KS"/>
    <property type="match status" value="1"/>
</dbReference>
<accession>A0A4Z0Q7E6</accession>
<feature type="region of interest" description="Disordered" evidence="4">
    <location>
        <begin position="90"/>
        <end position="187"/>
    </location>
</feature>
<evidence type="ECO:0000259" key="5">
    <source>
        <dbReference type="PROSITE" id="PS52004"/>
    </source>
</evidence>
<dbReference type="Pfam" id="PF00109">
    <property type="entry name" value="ketoacyl-synt"/>
    <property type="match status" value="1"/>
</dbReference>
<dbReference type="Gene3D" id="3.40.47.10">
    <property type="match status" value="1"/>
</dbReference>
<evidence type="ECO:0000313" key="7">
    <source>
        <dbReference type="Proteomes" id="UP000297549"/>
    </source>
</evidence>
<dbReference type="InterPro" id="IPR016039">
    <property type="entry name" value="Thiolase-like"/>
</dbReference>
<keyword evidence="7" id="KW-1185">Reference proteome</keyword>
<evidence type="ECO:0000256" key="1">
    <source>
        <dbReference type="ARBA" id="ARBA00008467"/>
    </source>
</evidence>
<proteinExistence type="inferred from homology"/>
<feature type="compositionally biased region" description="Basic and acidic residues" evidence="4">
    <location>
        <begin position="153"/>
        <end position="162"/>
    </location>
</feature>
<name>A0A4Z0Q7E6_9BACT</name>
<reference evidence="6 7" key="1">
    <citation type="submission" date="2019-04" db="EMBL/GenBank/DDBJ databases">
        <authorList>
            <person name="Feng G."/>
            <person name="Zhang J."/>
            <person name="Zhu H."/>
        </authorList>
    </citation>
    <scope>NUCLEOTIDE SEQUENCE [LARGE SCALE GENOMIC DNA]</scope>
    <source>
        <strain evidence="6 7">JCM 31653</strain>
    </source>
</reference>
<dbReference type="EMBL" id="SRLC01000001">
    <property type="protein sequence ID" value="TGE25063.1"/>
    <property type="molecule type" value="Genomic_DNA"/>
</dbReference>
<dbReference type="InterPro" id="IPR000794">
    <property type="entry name" value="Beta-ketoacyl_synthase"/>
</dbReference>
<evidence type="ECO:0000256" key="4">
    <source>
        <dbReference type="SAM" id="MobiDB-lite"/>
    </source>
</evidence>
<evidence type="ECO:0000256" key="2">
    <source>
        <dbReference type="ARBA" id="ARBA00022679"/>
    </source>
</evidence>
<organism evidence="6 7">
    <name type="scientific">Hymenobacter aquaticus</name>
    <dbReference type="NCBI Taxonomy" id="1867101"/>
    <lineage>
        <taxon>Bacteria</taxon>
        <taxon>Pseudomonadati</taxon>
        <taxon>Bacteroidota</taxon>
        <taxon>Cytophagia</taxon>
        <taxon>Cytophagales</taxon>
        <taxon>Hymenobacteraceae</taxon>
        <taxon>Hymenobacter</taxon>
    </lineage>
</organism>
<dbReference type="PANTHER" id="PTHR11712:SF347">
    <property type="entry name" value="BETA KETOACYL-ACYL CARRIER PROTEIN SYNTHASE"/>
    <property type="match status" value="1"/>
</dbReference>
<dbReference type="GO" id="GO:0006633">
    <property type="term" value="P:fatty acid biosynthetic process"/>
    <property type="evidence" value="ECO:0007669"/>
    <property type="project" value="TreeGrafter"/>
</dbReference>
<dbReference type="PANTHER" id="PTHR11712">
    <property type="entry name" value="POLYKETIDE SYNTHASE-RELATED"/>
    <property type="match status" value="1"/>
</dbReference>
<dbReference type="AlphaFoldDB" id="A0A4Z0Q7E6"/>
<sequence>MTNPADSLILIRGRGRVSALGSALDTAAPPLSAFQMRELPGRAVAVGSVPPAVEEALQHLRRTHAPYRQLDRTVLLALLAARQATAQAGWLPQPASLPPHDARHLPHDDRHLPHDASHLPHDDRHLPHDASLLPHDARQLPQPDRYLPQPDRYLPHDARHLPQGDSKSPHLTTDNQQLTTNNQHPTTTLAVSIGSSRGATGRLEQFHEEFLSEGAVSTAASPLTTLGNVASWVAYDAGSTGGATLSHSSTCSSAFQALGNALAWLRAGMAERFLAGGTEAPLTPFTLAQMQALGIYSPFSATEFPCRPGAGRPSTFVLGEGAAVFALEKISREALAAEQAGQPTPAPVFVLEGVGFGFEAIGSKTGLSPDGQHFQTAMRAALRQAGTTSDTVDAVVLHSPGTPAGDAAERRALRAVFGENLPDLVSNKWQLGHTLGASAALSLDFACEILTTQRWPAPPFATDLTPAPTRPIRRILINAAGFGGNAASALVSVG</sequence>
<comment type="similarity">
    <text evidence="1 3">Belongs to the thiolase-like superfamily. Beta-ketoacyl-ACP synthases family.</text>
</comment>
<protein>
    <recommendedName>
        <fullName evidence="5">Ketosynthase family 3 (KS3) domain-containing protein</fullName>
    </recommendedName>
</protein>
<dbReference type="InterPro" id="IPR020841">
    <property type="entry name" value="PKS_Beta-ketoAc_synthase_dom"/>
</dbReference>
<feature type="compositionally biased region" description="Basic and acidic residues" evidence="4">
    <location>
        <begin position="100"/>
        <end position="128"/>
    </location>
</feature>
<dbReference type="OrthoDB" id="1141849at2"/>
<evidence type="ECO:0000256" key="3">
    <source>
        <dbReference type="RuleBase" id="RU003694"/>
    </source>
</evidence>
<dbReference type="SUPFAM" id="SSF53901">
    <property type="entry name" value="Thiolase-like"/>
    <property type="match status" value="1"/>
</dbReference>
<dbReference type="GO" id="GO:0004315">
    <property type="term" value="F:3-oxoacyl-[acyl-carrier-protein] synthase activity"/>
    <property type="evidence" value="ECO:0007669"/>
    <property type="project" value="TreeGrafter"/>
</dbReference>
<dbReference type="PROSITE" id="PS52004">
    <property type="entry name" value="KS3_2"/>
    <property type="match status" value="1"/>
</dbReference>
<dbReference type="Pfam" id="PF02801">
    <property type="entry name" value="Ketoacyl-synt_C"/>
    <property type="match status" value="1"/>
</dbReference>
<dbReference type="InterPro" id="IPR014030">
    <property type="entry name" value="Ketoacyl_synth_N"/>
</dbReference>
<feature type="compositionally biased region" description="Low complexity" evidence="4">
    <location>
        <begin position="171"/>
        <end position="183"/>
    </location>
</feature>
<dbReference type="Proteomes" id="UP000297549">
    <property type="component" value="Unassembled WGS sequence"/>
</dbReference>
<comment type="caution">
    <text evidence="6">The sequence shown here is derived from an EMBL/GenBank/DDBJ whole genome shotgun (WGS) entry which is preliminary data.</text>
</comment>
<keyword evidence="2 3" id="KW-0808">Transferase</keyword>
<gene>
    <name evidence="6" type="ORF">E5K00_07655</name>
</gene>
<dbReference type="RefSeq" id="WP_135462642.1">
    <property type="nucleotide sequence ID" value="NZ_SRLC01000001.1"/>
</dbReference>